<dbReference type="GO" id="GO:0016740">
    <property type="term" value="F:transferase activity"/>
    <property type="evidence" value="ECO:0007669"/>
    <property type="project" value="UniProtKB-KW"/>
</dbReference>
<evidence type="ECO:0000313" key="2">
    <source>
        <dbReference type="Proteomes" id="UP000325081"/>
    </source>
</evidence>
<sequence length="100" mass="10947">MVELDPSPMVVVAATYVPLHVVATTSVPTLKMANHLHALALPTRLSITTLGLYGIGKLSESWFTLHNQIFHKHTLPSKPPLPFDRSCATPSARFRFLGAD</sequence>
<name>A0A5A7QH88_STRAF</name>
<comment type="caution">
    <text evidence="1">The sequence shown here is derived from an EMBL/GenBank/DDBJ whole genome shotgun (WGS) entry which is preliminary data.</text>
</comment>
<dbReference type="EMBL" id="BKCP01007004">
    <property type="protein sequence ID" value="GER44530.1"/>
    <property type="molecule type" value="Genomic_DNA"/>
</dbReference>
<dbReference type="AlphaFoldDB" id="A0A5A7QH88"/>
<organism evidence="1 2">
    <name type="scientific">Striga asiatica</name>
    <name type="common">Asiatic witchweed</name>
    <name type="synonym">Buchnera asiatica</name>
    <dbReference type="NCBI Taxonomy" id="4170"/>
    <lineage>
        <taxon>Eukaryota</taxon>
        <taxon>Viridiplantae</taxon>
        <taxon>Streptophyta</taxon>
        <taxon>Embryophyta</taxon>
        <taxon>Tracheophyta</taxon>
        <taxon>Spermatophyta</taxon>
        <taxon>Magnoliopsida</taxon>
        <taxon>eudicotyledons</taxon>
        <taxon>Gunneridae</taxon>
        <taxon>Pentapetalae</taxon>
        <taxon>asterids</taxon>
        <taxon>lamiids</taxon>
        <taxon>Lamiales</taxon>
        <taxon>Orobanchaceae</taxon>
        <taxon>Buchnereae</taxon>
        <taxon>Striga</taxon>
    </lineage>
</organism>
<dbReference type="Proteomes" id="UP000325081">
    <property type="component" value="Unassembled WGS sequence"/>
</dbReference>
<accession>A0A5A7QH88</accession>
<evidence type="ECO:0000313" key="1">
    <source>
        <dbReference type="EMBL" id="GER44530.1"/>
    </source>
</evidence>
<keyword evidence="1" id="KW-0808">Transferase</keyword>
<gene>
    <name evidence="1" type="ORF">STAS_21436</name>
</gene>
<reference evidence="2" key="1">
    <citation type="journal article" date="2019" name="Curr. Biol.">
        <title>Genome Sequence of Striga asiatica Provides Insight into the Evolution of Plant Parasitism.</title>
        <authorList>
            <person name="Yoshida S."/>
            <person name="Kim S."/>
            <person name="Wafula E.K."/>
            <person name="Tanskanen J."/>
            <person name="Kim Y.M."/>
            <person name="Honaas L."/>
            <person name="Yang Z."/>
            <person name="Spallek T."/>
            <person name="Conn C.E."/>
            <person name="Ichihashi Y."/>
            <person name="Cheong K."/>
            <person name="Cui S."/>
            <person name="Der J.P."/>
            <person name="Gundlach H."/>
            <person name="Jiao Y."/>
            <person name="Hori C."/>
            <person name="Ishida J.K."/>
            <person name="Kasahara H."/>
            <person name="Kiba T."/>
            <person name="Kim M.S."/>
            <person name="Koo N."/>
            <person name="Laohavisit A."/>
            <person name="Lee Y.H."/>
            <person name="Lumba S."/>
            <person name="McCourt P."/>
            <person name="Mortimer J.C."/>
            <person name="Mutuku J.M."/>
            <person name="Nomura T."/>
            <person name="Sasaki-Sekimoto Y."/>
            <person name="Seto Y."/>
            <person name="Wang Y."/>
            <person name="Wakatake T."/>
            <person name="Sakakibara H."/>
            <person name="Demura T."/>
            <person name="Yamaguchi S."/>
            <person name="Yoneyama K."/>
            <person name="Manabe R.I."/>
            <person name="Nelson D.C."/>
            <person name="Schulman A.H."/>
            <person name="Timko M.P."/>
            <person name="dePamphilis C.W."/>
            <person name="Choi D."/>
            <person name="Shirasu K."/>
        </authorList>
    </citation>
    <scope>NUCLEOTIDE SEQUENCE [LARGE SCALE GENOMIC DNA]</scope>
    <source>
        <strain evidence="2">cv. UVA1</strain>
    </source>
</reference>
<proteinExistence type="predicted"/>
<protein>
    <submittedName>
        <fullName evidence="1">UDP-glucose:glycoprotein glucosyltransferase</fullName>
    </submittedName>
</protein>
<keyword evidence="2" id="KW-1185">Reference proteome</keyword>